<feature type="compositionally biased region" description="Basic and acidic residues" evidence="1">
    <location>
        <begin position="32"/>
        <end position="45"/>
    </location>
</feature>
<evidence type="ECO:0000256" key="1">
    <source>
        <dbReference type="SAM" id="MobiDB-lite"/>
    </source>
</evidence>
<feature type="compositionally biased region" description="Polar residues" evidence="1">
    <location>
        <begin position="162"/>
        <end position="175"/>
    </location>
</feature>
<feature type="region of interest" description="Disordered" evidence="1">
    <location>
        <begin position="60"/>
        <end position="123"/>
    </location>
</feature>
<feature type="compositionally biased region" description="Basic and acidic residues" evidence="1">
    <location>
        <begin position="151"/>
        <end position="160"/>
    </location>
</feature>
<organism evidence="2 3">
    <name type="scientific">Protopolystoma xenopodis</name>
    <dbReference type="NCBI Taxonomy" id="117903"/>
    <lineage>
        <taxon>Eukaryota</taxon>
        <taxon>Metazoa</taxon>
        <taxon>Spiralia</taxon>
        <taxon>Lophotrochozoa</taxon>
        <taxon>Platyhelminthes</taxon>
        <taxon>Monogenea</taxon>
        <taxon>Polyopisthocotylea</taxon>
        <taxon>Polystomatidea</taxon>
        <taxon>Polystomatidae</taxon>
        <taxon>Protopolystoma</taxon>
    </lineage>
</organism>
<dbReference type="AlphaFoldDB" id="A0A448X887"/>
<comment type="caution">
    <text evidence="2">The sequence shown here is derived from an EMBL/GenBank/DDBJ whole genome shotgun (WGS) entry which is preliminary data.</text>
</comment>
<protein>
    <submittedName>
        <fullName evidence="2">Uncharacterized protein</fullName>
    </submittedName>
</protein>
<proteinExistence type="predicted"/>
<keyword evidence="3" id="KW-1185">Reference proteome</keyword>
<sequence length="187" mass="19783">MTSILSLLYKLSLYRRATSTSQQSESGWRFGNQHEEEKFGSKDKETLKVSSVNVCSGQAIPRRAQPMTEPHETVNSSSCTNSLSAIRTVREAFSSPSPSASSASSTASSSSASSSRSSSASTNGHHLLLEAELASEEIISASIALTTDLEDLSRSEKRDSGISCTTNSGHSSSGFCSKAETPCSTSR</sequence>
<gene>
    <name evidence="2" type="ORF">PXEA_LOCUS24014</name>
</gene>
<feature type="region of interest" description="Disordered" evidence="1">
    <location>
        <begin position="22"/>
        <end position="45"/>
    </location>
</feature>
<evidence type="ECO:0000313" key="3">
    <source>
        <dbReference type="Proteomes" id="UP000784294"/>
    </source>
</evidence>
<feature type="compositionally biased region" description="Low complexity" evidence="1">
    <location>
        <begin position="94"/>
        <end position="122"/>
    </location>
</feature>
<name>A0A448X887_9PLAT</name>
<accession>A0A448X887</accession>
<feature type="compositionally biased region" description="Polar residues" evidence="1">
    <location>
        <begin position="73"/>
        <end position="85"/>
    </location>
</feature>
<feature type="region of interest" description="Disordered" evidence="1">
    <location>
        <begin position="147"/>
        <end position="187"/>
    </location>
</feature>
<reference evidence="2" key="1">
    <citation type="submission" date="2018-11" db="EMBL/GenBank/DDBJ databases">
        <authorList>
            <consortium name="Pathogen Informatics"/>
        </authorList>
    </citation>
    <scope>NUCLEOTIDE SEQUENCE</scope>
</reference>
<evidence type="ECO:0000313" key="2">
    <source>
        <dbReference type="EMBL" id="VEL30574.1"/>
    </source>
</evidence>
<dbReference type="Proteomes" id="UP000784294">
    <property type="component" value="Unassembled WGS sequence"/>
</dbReference>
<dbReference type="EMBL" id="CAAALY010113400">
    <property type="protein sequence ID" value="VEL30574.1"/>
    <property type="molecule type" value="Genomic_DNA"/>
</dbReference>